<accession>A0ABW2L2L3</accession>
<keyword evidence="1" id="KW-0472">Membrane</keyword>
<dbReference type="RefSeq" id="WP_377361104.1">
    <property type="nucleotide sequence ID" value="NZ_JBHTCM010000029.1"/>
</dbReference>
<evidence type="ECO:0008006" key="4">
    <source>
        <dbReference type="Google" id="ProtNLM"/>
    </source>
</evidence>
<feature type="transmembrane region" description="Helical" evidence="1">
    <location>
        <begin position="504"/>
        <end position="528"/>
    </location>
</feature>
<evidence type="ECO:0000313" key="3">
    <source>
        <dbReference type="Proteomes" id="UP001596456"/>
    </source>
</evidence>
<name>A0ABW2L2L3_9PROT</name>
<evidence type="ECO:0000313" key="2">
    <source>
        <dbReference type="EMBL" id="MFC7335460.1"/>
    </source>
</evidence>
<organism evidence="2 3">
    <name type="scientific">Rhodocista pekingensis</name>
    <dbReference type="NCBI Taxonomy" id="201185"/>
    <lineage>
        <taxon>Bacteria</taxon>
        <taxon>Pseudomonadati</taxon>
        <taxon>Pseudomonadota</taxon>
        <taxon>Alphaproteobacteria</taxon>
        <taxon>Rhodospirillales</taxon>
        <taxon>Azospirillaceae</taxon>
        <taxon>Rhodocista</taxon>
    </lineage>
</organism>
<comment type="caution">
    <text evidence="2">The sequence shown here is derived from an EMBL/GenBank/DDBJ whole genome shotgun (WGS) entry which is preliminary data.</text>
</comment>
<gene>
    <name evidence="2" type="ORF">ACFQPS_19985</name>
</gene>
<dbReference type="Proteomes" id="UP001596456">
    <property type="component" value="Unassembled WGS sequence"/>
</dbReference>
<sequence length="537" mass="58274">MPTDLPENDRALVEAAQRGKIWAPAGFGRPNFDGEMPTVQADTIRALCLGLWDDVRLDPRGVRIFGARIDGELDLSDGISVGPLKLLGCHLQAPLILKNATLPSLYLSASRLDADFNAEGAHINGDLYCTGRFQTMSAINLIGARIGGDLDLSSACLDSDDRSSLVADRIVIKGNVFCAEDFNTKGTVRLLGAHIGGDADFGDASLDGGGKAAINADGMVIQGGLFFREGTSINGDASLVSVSVQGLLDWRPASWTGILELSHARAGVWADTWSGQEWNCDGEPRIDLRDFRFDSFLAADYVKADAGSRLNWLKTALGDDFVPGPYENLARVLRAAGEDAGAKRVGLEKERARTRHAVKSAKGWLPRSARWFRGAFLDLTIGYGYEAWRGFAWLLALLLVGWGIFYAAGPLDTGGSGIIKPALPVAFIEDLGRRIDDRPLWPGETPSDHGIGYRLPPEYPPFSGFWYSLDTLLPLVDLGQSAAWSPSPIAPAIRDDPWGWTVTIYLYFHIMAGWVLSTLTVVALTGLIRREDGRRSE</sequence>
<feature type="transmembrane region" description="Helical" evidence="1">
    <location>
        <begin position="391"/>
        <end position="408"/>
    </location>
</feature>
<protein>
    <recommendedName>
        <fullName evidence="4">Membrane-associated oxidoreductase</fullName>
    </recommendedName>
</protein>
<keyword evidence="1" id="KW-0812">Transmembrane</keyword>
<reference evidence="3" key="1">
    <citation type="journal article" date="2019" name="Int. J. Syst. Evol. Microbiol.">
        <title>The Global Catalogue of Microorganisms (GCM) 10K type strain sequencing project: providing services to taxonomists for standard genome sequencing and annotation.</title>
        <authorList>
            <consortium name="The Broad Institute Genomics Platform"/>
            <consortium name="The Broad Institute Genome Sequencing Center for Infectious Disease"/>
            <person name="Wu L."/>
            <person name="Ma J."/>
        </authorList>
    </citation>
    <scope>NUCLEOTIDE SEQUENCE [LARGE SCALE GENOMIC DNA]</scope>
    <source>
        <strain evidence="3">CGMCC 1.16275</strain>
    </source>
</reference>
<dbReference type="EMBL" id="JBHTCM010000029">
    <property type="protein sequence ID" value="MFC7335460.1"/>
    <property type="molecule type" value="Genomic_DNA"/>
</dbReference>
<proteinExistence type="predicted"/>
<keyword evidence="3" id="KW-1185">Reference proteome</keyword>
<evidence type="ECO:0000256" key="1">
    <source>
        <dbReference type="SAM" id="Phobius"/>
    </source>
</evidence>
<keyword evidence="1" id="KW-1133">Transmembrane helix</keyword>